<dbReference type="SUPFAM" id="SSF53254">
    <property type="entry name" value="Phosphoglycerate mutase-like"/>
    <property type="match status" value="1"/>
</dbReference>
<feature type="chain" id="PRO_5045949369" evidence="1">
    <location>
        <begin position="24"/>
        <end position="308"/>
    </location>
</feature>
<dbReference type="Pfam" id="PF00300">
    <property type="entry name" value="His_Phos_1"/>
    <property type="match status" value="1"/>
</dbReference>
<dbReference type="InterPro" id="IPR029033">
    <property type="entry name" value="His_PPase_superfam"/>
</dbReference>
<dbReference type="PANTHER" id="PTHR48100">
    <property type="entry name" value="BROAD-SPECIFICITY PHOSPHATASE YOR283W-RELATED"/>
    <property type="match status" value="1"/>
</dbReference>
<feature type="signal peptide" evidence="1">
    <location>
        <begin position="1"/>
        <end position="23"/>
    </location>
</feature>
<name>A0ABR2ZDC8_9AGAR</name>
<evidence type="ECO:0000256" key="1">
    <source>
        <dbReference type="SAM" id="SignalP"/>
    </source>
</evidence>
<dbReference type="EMBL" id="JBBXMP010000231">
    <property type="protein sequence ID" value="KAL0059350.1"/>
    <property type="molecule type" value="Genomic_DNA"/>
</dbReference>
<organism evidence="2 3">
    <name type="scientific">Marasmius tenuissimus</name>
    <dbReference type="NCBI Taxonomy" id="585030"/>
    <lineage>
        <taxon>Eukaryota</taxon>
        <taxon>Fungi</taxon>
        <taxon>Dikarya</taxon>
        <taxon>Basidiomycota</taxon>
        <taxon>Agaricomycotina</taxon>
        <taxon>Agaricomycetes</taxon>
        <taxon>Agaricomycetidae</taxon>
        <taxon>Agaricales</taxon>
        <taxon>Marasmiineae</taxon>
        <taxon>Marasmiaceae</taxon>
        <taxon>Marasmius</taxon>
    </lineage>
</organism>
<dbReference type="InterPro" id="IPR050275">
    <property type="entry name" value="PGM_Phosphatase"/>
</dbReference>
<keyword evidence="3" id="KW-1185">Reference proteome</keyword>
<sequence>MTSLRRPLWLALSVLFVLSPFQGTIFTPVKAASSVAYSLVPGFFIQDNLTTADAVPPRFGLIDSSDNRWISLQEEIRKLNEESPANERYKLIFFGRHGEGFHNVAEAKYGTPAWDAYWSKLNGDEEIVWGPDAELTPTGIEQARAVNAAWNTELTFNIPLPKKRYNSPMTRALSTYVLTFEGIDSPECERPLVLENLREVYGVHTCDKRRSRTYIETTFPEFNIETGFTEEDELWTPDMREPSDHTLDRARSVLDVIFRHLDDESFVSVTAHSGIINGFSGAVGRPSFSLQTGGVLPMVIKALKTPSG</sequence>
<reference evidence="2 3" key="1">
    <citation type="submission" date="2024-05" db="EMBL/GenBank/DDBJ databases">
        <title>A draft genome resource for the thread blight pathogen Marasmius tenuissimus strain MS-2.</title>
        <authorList>
            <person name="Yulfo-Soto G.E."/>
            <person name="Baruah I.K."/>
            <person name="Amoako-Attah I."/>
            <person name="Bukari Y."/>
            <person name="Meinhardt L.W."/>
            <person name="Bailey B.A."/>
            <person name="Cohen S.P."/>
        </authorList>
    </citation>
    <scope>NUCLEOTIDE SEQUENCE [LARGE SCALE GENOMIC DNA]</scope>
    <source>
        <strain evidence="2 3">MS-2</strain>
    </source>
</reference>
<accession>A0ABR2ZDC8</accession>
<evidence type="ECO:0000313" key="2">
    <source>
        <dbReference type="EMBL" id="KAL0059350.1"/>
    </source>
</evidence>
<keyword evidence="1" id="KW-0732">Signal</keyword>
<dbReference type="InterPro" id="IPR013078">
    <property type="entry name" value="His_Pase_superF_clade-1"/>
</dbReference>
<comment type="caution">
    <text evidence="2">The sequence shown here is derived from an EMBL/GenBank/DDBJ whole genome shotgun (WGS) entry which is preliminary data.</text>
</comment>
<dbReference type="PANTHER" id="PTHR48100:SF1">
    <property type="entry name" value="HISTIDINE PHOSPHATASE FAMILY PROTEIN-RELATED"/>
    <property type="match status" value="1"/>
</dbReference>
<proteinExistence type="predicted"/>
<gene>
    <name evidence="2" type="primary">PMU1_2</name>
    <name evidence="2" type="ORF">AAF712_013898</name>
</gene>
<protein>
    <submittedName>
        <fullName evidence="2">Phosphoglycerate mutase pmu1</fullName>
    </submittedName>
</protein>
<dbReference type="Gene3D" id="3.40.50.1240">
    <property type="entry name" value="Phosphoglycerate mutase-like"/>
    <property type="match status" value="1"/>
</dbReference>
<dbReference type="Proteomes" id="UP001437256">
    <property type="component" value="Unassembled WGS sequence"/>
</dbReference>
<evidence type="ECO:0000313" key="3">
    <source>
        <dbReference type="Proteomes" id="UP001437256"/>
    </source>
</evidence>